<organism evidence="1 2">
    <name type="scientific">Ensete ventricosum</name>
    <name type="common">Abyssinian banana</name>
    <name type="synonym">Musa ensete</name>
    <dbReference type="NCBI Taxonomy" id="4639"/>
    <lineage>
        <taxon>Eukaryota</taxon>
        <taxon>Viridiplantae</taxon>
        <taxon>Streptophyta</taxon>
        <taxon>Embryophyta</taxon>
        <taxon>Tracheophyta</taxon>
        <taxon>Spermatophyta</taxon>
        <taxon>Magnoliopsida</taxon>
        <taxon>Liliopsida</taxon>
        <taxon>Zingiberales</taxon>
        <taxon>Musaceae</taxon>
        <taxon>Ensete</taxon>
    </lineage>
</organism>
<dbReference type="EMBL" id="AMZH03012870">
    <property type="protein sequence ID" value="RRT50251.1"/>
    <property type="molecule type" value="Genomic_DNA"/>
</dbReference>
<evidence type="ECO:0000313" key="2">
    <source>
        <dbReference type="Proteomes" id="UP000287651"/>
    </source>
</evidence>
<proteinExistence type="predicted"/>
<dbReference type="AlphaFoldDB" id="A0A426YET8"/>
<sequence>MFSLTLKSTTRCILPHLAVALHFIELGRMLHRLQPFDSGAQVEQQDHMAVKVVADVEQSMWGVTAGREEGGCCETRSIVQATMLTTAEGKKGDGSTKMAVAVVADESGL</sequence>
<evidence type="ECO:0000313" key="1">
    <source>
        <dbReference type="EMBL" id="RRT50251.1"/>
    </source>
</evidence>
<dbReference type="Proteomes" id="UP000287651">
    <property type="component" value="Unassembled WGS sequence"/>
</dbReference>
<name>A0A426YET8_ENSVE</name>
<reference evidence="1 2" key="1">
    <citation type="journal article" date="2014" name="Agronomy (Basel)">
        <title>A Draft Genome Sequence for Ensete ventricosum, the Drought-Tolerant Tree Against Hunger.</title>
        <authorList>
            <person name="Harrison J."/>
            <person name="Moore K.A."/>
            <person name="Paszkiewicz K."/>
            <person name="Jones T."/>
            <person name="Grant M."/>
            <person name="Ambacheew D."/>
            <person name="Muzemil S."/>
            <person name="Studholme D.J."/>
        </authorList>
    </citation>
    <scope>NUCLEOTIDE SEQUENCE [LARGE SCALE GENOMIC DNA]</scope>
</reference>
<protein>
    <submittedName>
        <fullName evidence="1">Uncharacterized protein</fullName>
    </submittedName>
</protein>
<accession>A0A426YET8</accession>
<gene>
    <name evidence="1" type="ORF">B296_00000176</name>
</gene>
<comment type="caution">
    <text evidence="1">The sequence shown here is derived from an EMBL/GenBank/DDBJ whole genome shotgun (WGS) entry which is preliminary data.</text>
</comment>